<protein>
    <submittedName>
        <fullName evidence="1">Uncharacterized protein</fullName>
    </submittedName>
</protein>
<keyword evidence="2" id="KW-1185">Reference proteome</keyword>
<dbReference type="AlphaFoldDB" id="A0AA35M8V9"/>
<proteinExistence type="predicted"/>
<evidence type="ECO:0000313" key="2">
    <source>
        <dbReference type="Proteomes" id="UP001160390"/>
    </source>
</evidence>
<accession>A0AA35M8V9</accession>
<reference evidence="1" key="1">
    <citation type="submission" date="2023-01" db="EMBL/GenBank/DDBJ databases">
        <authorList>
            <person name="Piombo E."/>
        </authorList>
    </citation>
    <scope>NUCLEOTIDE SEQUENCE</scope>
</reference>
<name>A0AA35M8V9_9HYPO</name>
<sequence length="441" mass="50101">MSAVHDTTGTGKGSRQELEALPADVLLAVLSASHNTGDLYSLVRSSRPVYEVFRSAKRTVLISIVARDLGWSGLRTATAATLITAATFRRGAQYEGDAKPAIKLYESIVHDPRGLSFARGMSEAELAKLVRINRGVQFLVDQYAATRILRLREIHHDAGRELNSRERQRLAHAFLRHQVLASIQSLGVMTQGTVVYEHLFDLFRPWEIQQITDAHSFLRVMASFVFPSCERIPRSLWGVYLTGREWWRDSDEQEAMGDLGVMRARFLEKLGHKTMADLEMEMDISQSEREARRNMMPASYNFLAAGSVPQTSSNQVAEQDWSLRGEIYQREDALTGLFVVEDDDDGDQSAPFGWIDGHRGGIDCQRRGGDLFRETLPQGQENLTALQMNWARLVVRQWRWLGFMFWDKERIELLKSKLPKYATGWLTRPPACDDNLSFEGF</sequence>
<dbReference type="Proteomes" id="UP001160390">
    <property type="component" value="Unassembled WGS sequence"/>
</dbReference>
<gene>
    <name evidence="1" type="ORF">CCHLO57077_00006039</name>
</gene>
<dbReference type="EMBL" id="CABFNP030001195">
    <property type="protein sequence ID" value="CAI6091851.1"/>
    <property type="molecule type" value="Genomic_DNA"/>
</dbReference>
<organism evidence="1 2">
    <name type="scientific">Clonostachys chloroleuca</name>
    <dbReference type="NCBI Taxonomy" id="1926264"/>
    <lineage>
        <taxon>Eukaryota</taxon>
        <taxon>Fungi</taxon>
        <taxon>Dikarya</taxon>
        <taxon>Ascomycota</taxon>
        <taxon>Pezizomycotina</taxon>
        <taxon>Sordariomycetes</taxon>
        <taxon>Hypocreomycetidae</taxon>
        <taxon>Hypocreales</taxon>
        <taxon>Bionectriaceae</taxon>
        <taxon>Clonostachys</taxon>
    </lineage>
</organism>
<comment type="caution">
    <text evidence="1">The sequence shown here is derived from an EMBL/GenBank/DDBJ whole genome shotgun (WGS) entry which is preliminary data.</text>
</comment>
<evidence type="ECO:0000313" key="1">
    <source>
        <dbReference type="EMBL" id="CAI6091851.1"/>
    </source>
</evidence>